<feature type="domain" description="Enolase C-terminal TIM barrel" evidence="10">
    <location>
        <begin position="271"/>
        <end position="497"/>
    </location>
</feature>
<dbReference type="UniPathway" id="UPA00109">
    <property type="reaction ID" value="UER00187"/>
</dbReference>
<proteinExistence type="inferred from homology"/>
<evidence type="ECO:0000313" key="13">
    <source>
        <dbReference type="Proteomes" id="UP000265120"/>
    </source>
</evidence>
<dbReference type="GO" id="GO:0006096">
    <property type="term" value="P:glycolytic process"/>
    <property type="evidence" value="ECO:0007669"/>
    <property type="project" value="UniProtKB-UniPathway"/>
</dbReference>
<dbReference type="Gene3D" id="3.30.390.10">
    <property type="entry name" value="Enolase-like, N-terminal domain"/>
    <property type="match status" value="1"/>
</dbReference>
<dbReference type="SMART" id="SM01192">
    <property type="entry name" value="Enolase_C"/>
    <property type="match status" value="1"/>
</dbReference>
<evidence type="ECO:0000256" key="3">
    <source>
        <dbReference type="ARBA" id="ARBA00012058"/>
    </source>
</evidence>
<evidence type="ECO:0000259" key="10">
    <source>
        <dbReference type="SMART" id="SM01192"/>
    </source>
</evidence>
<feature type="domain" description="Enolase N-terminal" evidence="11">
    <location>
        <begin position="69"/>
        <end position="260"/>
    </location>
</feature>
<evidence type="ECO:0000313" key="12">
    <source>
        <dbReference type="Ensembl" id="ENSCSEP00000028420.1"/>
    </source>
</evidence>
<dbReference type="Pfam" id="PF00113">
    <property type="entry name" value="Enolase_C"/>
    <property type="match status" value="1"/>
</dbReference>
<dbReference type="InterPro" id="IPR020811">
    <property type="entry name" value="Enolase_N"/>
</dbReference>
<dbReference type="InterPro" id="IPR000941">
    <property type="entry name" value="Enolase"/>
</dbReference>
<dbReference type="GO" id="GO:0000015">
    <property type="term" value="C:phosphopyruvate hydratase complex"/>
    <property type="evidence" value="ECO:0007669"/>
    <property type="project" value="InterPro"/>
</dbReference>
<reference evidence="12" key="3">
    <citation type="submission" date="2025-09" db="UniProtKB">
        <authorList>
            <consortium name="Ensembl"/>
        </authorList>
    </citation>
    <scope>IDENTIFICATION</scope>
</reference>
<reference evidence="12" key="2">
    <citation type="submission" date="2025-08" db="UniProtKB">
        <authorList>
            <consortium name="Ensembl"/>
        </authorList>
    </citation>
    <scope>IDENTIFICATION</scope>
</reference>
<dbReference type="SMART" id="SM01193">
    <property type="entry name" value="Enolase_N"/>
    <property type="match status" value="1"/>
</dbReference>
<keyword evidence="4" id="KW-0324">Glycolysis</keyword>
<accession>A0A3P8WUS8</accession>
<evidence type="ECO:0000256" key="7">
    <source>
        <dbReference type="ARBA" id="ARBA00034855"/>
    </source>
</evidence>
<comment type="catalytic activity">
    <reaction evidence="8">
        <text>(2R)-2-phosphoglycerate = phosphoenolpyruvate + H2O</text>
        <dbReference type="Rhea" id="RHEA:10164"/>
        <dbReference type="ChEBI" id="CHEBI:15377"/>
        <dbReference type="ChEBI" id="CHEBI:58289"/>
        <dbReference type="ChEBI" id="CHEBI:58702"/>
        <dbReference type="EC" id="4.2.1.11"/>
    </reaction>
</comment>
<dbReference type="Gene3D" id="3.20.20.120">
    <property type="entry name" value="Enolase-like C-terminal domain"/>
    <property type="match status" value="1"/>
</dbReference>
<dbReference type="GeneTree" id="ENSGT00950000182805"/>
<evidence type="ECO:0000256" key="4">
    <source>
        <dbReference type="ARBA" id="ARBA00023152"/>
    </source>
</evidence>
<evidence type="ECO:0000256" key="2">
    <source>
        <dbReference type="ARBA" id="ARBA00009604"/>
    </source>
</evidence>
<dbReference type="SUPFAM" id="SSF54826">
    <property type="entry name" value="Enolase N-terminal domain-like"/>
    <property type="match status" value="1"/>
</dbReference>
<dbReference type="InterPro" id="IPR036849">
    <property type="entry name" value="Enolase-like_C_sf"/>
</dbReference>
<dbReference type="Proteomes" id="UP000265120">
    <property type="component" value="Chromosome 12"/>
</dbReference>
<sequence length="500" mass="55582">MSHPGFVSRLNDQDRELYEKKVAVAGFYRQNRIPEEMEKALNRLFFKQPEDVHGYLASYFTKLSAAPRINRLNGRKVYDTRGQLSVEVEVFCIICNEEQNVCSASVSSCFGSNEYSVDWKPNCQERAEHVKTAIEWINEPLNDMLKGYNPCDQSQIDHLLSKFFMTQYLEWKDILQRKEEEKIYGSGESDDGCPPPTAAAPTKEKRGDSRAKKTTSIEKALPPTEPTEPVVPGSLGIGSVSLAVAKAGAKVQGIPLYKHIASLKTQETPAQLHIPICLVTLMSCGKGSPGKLRLMEEVILIPKAGQSVTEIITMTFELQKEMMKIMNASTKAGVTQAVMHDSGAPILGFERAEQPLELVAEASANLGLALGAEIYLAVNCAAAELMDHSKGKYEVATGMFKSPDELLDLYQSLINKFPALVALINPFRKEDNEQWEKLRNANTDSCSLLFEGKAPPPPAVRGYVVKHIHDTTVSDLVHFASEKQGNRLTDSELQFRREKK</sequence>
<reference evidence="12 13" key="1">
    <citation type="journal article" date="2014" name="Nat. Genet.">
        <title>Whole-genome sequence of a flatfish provides insights into ZW sex chromosome evolution and adaptation to a benthic lifestyle.</title>
        <authorList>
            <person name="Chen S."/>
            <person name="Zhang G."/>
            <person name="Shao C."/>
            <person name="Huang Q."/>
            <person name="Liu G."/>
            <person name="Zhang P."/>
            <person name="Song W."/>
            <person name="An N."/>
            <person name="Chalopin D."/>
            <person name="Volff J.N."/>
            <person name="Hong Y."/>
            <person name="Li Q."/>
            <person name="Sha Z."/>
            <person name="Zhou H."/>
            <person name="Xie M."/>
            <person name="Yu Q."/>
            <person name="Liu Y."/>
            <person name="Xiang H."/>
            <person name="Wang N."/>
            <person name="Wu K."/>
            <person name="Yang C."/>
            <person name="Zhou Q."/>
            <person name="Liao X."/>
            <person name="Yang L."/>
            <person name="Hu Q."/>
            <person name="Zhang J."/>
            <person name="Meng L."/>
            <person name="Jin L."/>
            <person name="Tian Y."/>
            <person name="Lian J."/>
            <person name="Yang J."/>
            <person name="Miao G."/>
            <person name="Liu S."/>
            <person name="Liang Z."/>
            <person name="Yan F."/>
            <person name="Li Y."/>
            <person name="Sun B."/>
            <person name="Zhang H."/>
            <person name="Zhang J."/>
            <person name="Zhu Y."/>
            <person name="Du M."/>
            <person name="Zhao Y."/>
            <person name="Schartl M."/>
            <person name="Tang Q."/>
            <person name="Wang J."/>
        </authorList>
    </citation>
    <scope>NUCLEOTIDE SEQUENCE</scope>
</reference>
<evidence type="ECO:0000256" key="8">
    <source>
        <dbReference type="ARBA" id="ARBA00048333"/>
    </source>
</evidence>
<keyword evidence="13" id="KW-1185">Reference proteome</keyword>
<dbReference type="InterPro" id="IPR047500">
    <property type="entry name" value="DD_ENO4"/>
</dbReference>
<evidence type="ECO:0000256" key="9">
    <source>
        <dbReference type="SAM" id="MobiDB-lite"/>
    </source>
</evidence>
<name>A0A3P8WUS8_CYNSE</name>
<dbReference type="Ensembl" id="ENSCSET00000028801.1">
    <property type="protein sequence ID" value="ENSCSEP00000028420.1"/>
    <property type="gene ID" value="ENSCSEG00000018173.1"/>
</dbReference>
<dbReference type="PANTHER" id="PTHR11902:SF30">
    <property type="entry name" value="ENOLASE 4"/>
    <property type="match status" value="1"/>
</dbReference>
<protein>
    <recommendedName>
        <fullName evidence="7">Enolase 4</fullName>
        <ecNumber evidence="3">4.2.1.11</ecNumber>
    </recommendedName>
    <alternativeName>
        <fullName evidence="6">2-phospho-D-glycerate hydro-lyase</fullName>
    </alternativeName>
</protein>
<dbReference type="GO" id="GO:0000287">
    <property type="term" value="F:magnesium ion binding"/>
    <property type="evidence" value="ECO:0007669"/>
    <property type="project" value="InterPro"/>
</dbReference>
<feature type="region of interest" description="Disordered" evidence="9">
    <location>
        <begin position="184"/>
        <end position="232"/>
    </location>
</feature>
<dbReference type="AlphaFoldDB" id="A0A3P8WUS8"/>
<evidence type="ECO:0000259" key="11">
    <source>
        <dbReference type="SMART" id="SM01193"/>
    </source>
</evidence>
<dbReference type="InterPro" id="IPR029017">
    <property type="entry name" value="Enolase-like_N"/>
</dbReference>
<evidence type="ECO:0000256" key="5">
    <source>
        <dbReference type="ARBA" id="ARBA00023239"/>
    </source>
</evidence>
<dbReference type="SUPFAM" id="SSF51604">
    <property type="entry name" value="Enolase C-terminal domain-like"/>
    <property type="match status" value="1"/>
</dbReference>
<dbReference type="CDD" id="cd22974">
    <property type="entry name" value="DD_ENO4"/>
    <property type="match status" value="1"/>
</dbReference>
<dbReference type="PANTHER" id="PTHR11902">
    <property type="entry name" value="ENOLASE"/>
    <property type="match status" value="1"/>
</dbReference>
<comment type="pathway">
    <text evidence="1">Carbohydrate degradation; glycolysis; pyruvate from D-glyceraldehyde 3-phosphate: step 4/5.</text>
</comment>
<evidence type="ECO:0000256" key="6">
    <source>
        <dbReference type="ARBA" id="ARBA00031125"/>
    </source>
</evidence>
<dbReference type="InterPro" id="IPR020810">
    <property type="entry name" value="Enolase_C"/>
</dbReference>
<dbReference type="GO" id="GO:0004634">
    <property type="term" value="F:phosphopyruvate hydratase activity"/>
    <property type="evidence" value="ECO:0007669"/>
    <property type="project" value="UniProtKB-EC"/>
</dbReference>
<dbReference type="EC" id="4.2.1.11" evidence="3"/>
<feature type="compositionally biased region" description="Basic and acidic residues" evidence="9">
    <location>
        <begin position="202"/>
        <end position="211"/>
    </location>
</feature>
<comment type="similarity">
    <text evidence="2">Belongs to the enolase family.</text>
</comment>
<organism evidence="12 13">
    <name type="scientific">Cynoglossus semilaevis</name>
    <name type="common">Tongue sole</name>
    <dbReference type="NCBI Taxonomy" id="244447"/>
    <lineage>
        <taxon>Eukaryota</taxon>
        <taxon>Metazoa</taxon>
        <taxon>Chordata</taxon>
        <taxon>Craniata</taxon>
        <taxon>Vertebrata</taxon>
        <taxon>Euteleostomi</taxon>
        <taxon>Actinopterygii</taxon>
        <taxon>Neopterygii</taxon>
        <taxon>Teleostei</taxon>
        <taxon>Neoteleostei</taxon>
        <taxon>Acanthomorphata</taxon>
        <taxon>Carangaria</taxon>
        <taxon>Pleuronectiformes</taxon>
        <taxon>Pleuronectoidei</taxon>
        <taxon>Cynoglossidae</taxon>
        <taxon>Cynoglossinae</taxon>
        <taxon>Cynoglossus</taxon>
    </lineage>
</organism>
<keyword evidence="5" id="KW-0456">Lyase</keyword>
<evidence type="ECO:0000256" key="1">
    <source>
        <dbReference type="ARBA" id="ARBA00005031"/>
    </source>
</evidence>